<evidence type="ECO:0000313" key="5">
    <source>
        <dbReference type="EMBL" id="NGY60582.1"/>
    </source>
</evidence>
<keyword evidence="2" id="KW-0560">Oxidoreductase</keyword>
<dbReference type="PROSITE" id="PS00061">
    <property type="entry name" value="ADH_SHORT"/>
    <property type="match status" value="1"/>
</dbReference>
<comment type="similarity">
    <text evidence="1 3">Belongs to the short-chain dehydrogenases/reductases (SDR) family.</text>
</comment>
<evidence type="ECO:0000256" key="3">
    <source>
        <dbReference type="RuleBase" id="RU000363"/>
    </source>
</evidence>
<name>A0A7C9RTV7_9PSEU</name>
<dbReference type="InterPro" id="IPR036291">
    <property type="entry name" value="NAD(P)-bd_dom_sf"/>
</dbReference>
<dbReference type="PIRSF" id="PIRSF000126">
    <property type="entry name" value="11-beta-HSD1"/>
    <property type="match status" value="1"/>
</dbReference>
<dbReference type="PANTHER" id="PTHR44196">
    <property type="entry name" value="DEHYDROGENASE/REDUCTASE SDR FAMILY MEMBER 7B"/>
    <property type="match status" value="1"/>
</dbReference>
<evidence type="ECO:0000313" key="6">
    <source>
        <dbReference type="Proteomes" id="UP000481360"/>
    </source>
</evidence>
<proteinExistence type="inferred from homology"/>
<organism evidence="5 6">
    <name type="scientific">Lentzea alba</name>
    <dbReference type="NCBI Taxonomy" id="2714351"/>
    <lineage>
        <taxon>Bacteria</taxon>
        <taxon>Bacillati</taxon>
        <taxon>Actinomycetota</taxon>
        <taxon>Actinomycetes</taxon>
        <taxon>Pseudonocardiales</taxon>
        <taxon>Pseudonocardiaceae</taxon>
        <taxon>Lentzea</taxon>
    </lineage>
</organism>
<dbReference type="PANTHER" id="PTHR44196:SF2">
    <property type="entry name" value="SHORT-CHAIN DEHYDROGENASE-RELATED"/>
    <property type="match status" value="1"/>
</dbReference>
<dbReference type="GO" id="GO:0016491">
    <property type="term" value="F:oxidoreductase activity"/>
    <property type="evidence" value="ECO:0007669"/>
    <property type="project" value="UniProtKB-KW"/>
</dbReference>
<dbReference type="PRINTS" id="PR00081">
    <property type="entry name" value="GDHRDH"/>
</dbReference>
<gene>
    <name evidence="5" type="ORF">G7043_16765</name>
</gene>
<dbReference type="InterPro" id="IPR020904">
    <property type="entry name" value="Sc_DH/Rdtase_CS"/>
</dbReference>
<dbReference type="InterPro" id="IPR002347">
    <property type="entry name" value="SDR_fam"/>
</dbReference>
<protein>
    <submittedName>
        <fullName evidence="5">SDR family NAD(P)-dependent oxidoreductase</fullName>
    </submittedName>
</protein>
<dbReference type="Proteomes" id="UP000481360">
    <property type="component" value="Unassembled WGS sequence"/>
</dbReference>
<evidence type="ECO:0000256" key="2">
    <source>
        <dbReference type="ARBA" id="ARBA00023002"/>
    </source>
</evidence>
<sequence>MATGIRSLTGRRRPVNALAVVTGASSGIGYELAKVLADNGFDLVVVAEDERIDEAAAQLKLRSGGVRVDPVRVDLSGYDGVEALVSHVRAMERPVDVLAVNAGVGVGGDFVRDTSVDDNLEIVDLNVRSAVHLSHRLLSDMVDRKEGKVLFTSSVAATAPGPFHSVYAASKAFLASFAQGIREELRDTGVTVTTLMPGPTDTEFFDRAGMQDTKVATGDKDDPAQVAQQGFEALMKGDDHVVAGSLKNKVQAIAGKVAPDPVKAKMMRTMTEPGSAGGSDE</sequence>
<evidence type="ECO:0000259" key="4">
    <source>
        <dbReference type="SMART" id="SM00822"/>
    </source>
</evidence>
<dbReference type="PRINTS" id="PR00080">
    <property type="entry name" value="SDRFAMILY"/>
</dbReference>
<dbReference type="Pfam" id="PF00106">
    <property type="entry name" value="adh_short"/>
    <property type="match status" value="1"/>
</dbReference>
<dbReference type="InterPro" id="IPR057326">
    <property type="entry name" value="KR_dom"/>
</dbReference>
<reference evidence="5 6" key="1">
    <citation type="submission" date="2020-03" db="EMBL/GenBank/DDBJ databases">
        <title>Isolation and identification of active actinomycetes.</title>
        <authorList>
            <person name="Sun X."/>
        </authorList>
    </citation>
    <scope>NUCLEOTIDE SEQUENCE [LARGE SCALE GENOMIC DNA]</scope>
    <source>
        <strain evidence="5 6">NEAU-D13</strain>
    </source>
</reference>
<feature type="domain" description="Ketoreductase" evidence="4">
    <location>
        <begin position="17"/>
        <end position="202"/>
    </location>
</feature>
<comment type="caution">
    <text evidence="5">The sequence shown here is derived from an EMBL/GenBank/DDBJ whole genome shotgun (WGS) entry which is preliminary data.</text>
</comment>
<dbReference type="EMBL" id="JAAMPJ010000004">
    <property type="protein sequence ID" value="NGY60582.1"/>
    <property type="molecule type" value="Genomic_DNA"/>
</dbReference>
<evidence type="ECO:0000256" key="1">
    <source>
        <dbReference type="ARBA" id="ARBA00006484"/>
    </source>
</evidence>
<dbReference type="SUPFAM" id="SSF51735">
    <property type="entry name" value="NAD(P)-binding Rossmann-fold domains"/>
    <property type="match status" value="1"/>
</dbReference>
<keyword evidence="6" id="KW-1185">Reference proteome</keyword>
<dbReference type="AlphaFoldDB" id="A0A7C9RTV7"/>
<dbReference type="Gene3D" id="3.40.50.720">
    <property type="entry name" value="NAD(P)-binding Rossmann-like Domain"/>
    <property type="match status" value="1"/>
</dbReference>
<dbReference type="CDD" id="cd05233">
    <property type="entry name" value="SDR_c"/>
    <property type="match status" value="1"/>
</dbReference>
<dbReference type="SMART" id="SM00822">
    <property type="entry name" value="PKS_KR"/>
    <property type="match status" value="1"/>
</dbReference>
<accession>A0A7C9RTV7</accession>
<dbReference type="GO" id="GO:0016020">
    <property type="term" value="C:membrane"/>
    <property type="evidence" value="ECO:0007669"/>
    <property type="project" value="TreeGrafter"/>
</dbReference>